<dbReference type="EMBL" id="BAAAKV010000009">
    <property type="protein sequence ID" value="GAA1158581.1"/>
    <property type="molecule type" value="Genomic_DNA"/>
</dbReference>
<keyword evidence="2" id="KW-1133">Transmembrane helix</keyword>
<organism evidence="3 4">
    <name type="scientific">Streptomyces hebeiensis</name>
    <dbReference type="NCBI Taxonomy" id="229486"/>
    <lineage>
        <taxon>Bacteria</taxon>
        <taxon>Bacillati</taxon>
        <taxon>Actinomycetota</taxon>
        <taxon>Actinomycetes</taxon>
        <taxon>Kitasatosporales</taxon>
        <taxon>Streptomycetaceae</taxon>
        <taxon>Streptomyces</taxon>
    </lineage>
</organism>
<evidence type="ECO:0000313" key="4">
    <source>
        <dbReference type="Proteomes" id="UP001501371"/>
    </source>
</evidence>
<evidence type="ECO:0000313" key="3">
    <source>
        <dbReference type="EMBL" id="GAA1158581.1"/>
    </source>
</evidence>
<keyword evidence="4" id="KW-1185">Reference proteome</keyword>
<evidence type="ECO:0000256" key="2">
    <source>
        <dbReference type="SAM" id="Phobius"/>
    </source>
</evidence>
<accession>A0ABN1UPG0</accession>
<proteinExistence type="predicted"/>
<dbReference type="Proteomes" id="UP001501371">
    <property type="component" value="Unassembled WGS sequence"/>
</dbReference>
<reference evidence="3 4" key="1">
    <citation type="journal article" date="2019" name="Int. J. Syst. Evol. Microbiol.">
        <title>The Global Catalogue of Microorganisms (GCM) 10K type strain sequencing project: providing services to taxonomists for standard genome sequencing and annotation.</title>
        <authorList>
            <consortium name="The Broad Institute Genomics Platform"/>
            <consortium name="The Broad Institute Genome Sequencing Center for Infectious Disease"/>
            <person name="Wu L."/>
            <person name="Ma J."/>
        </authorList>
    </citation>
    <scope>NUCLEOTIDE SEQUENCE [LARGE SCALE GENOMIC DNA]</scope>
    <source>
        <strain evidence="3 4">JCM 12696</strain>
    </source>
</reference>
<name>A0ABN1UPG0_9ACTN</name>
<feature type="transmembrane region" description="Helical" evidence="2">
    <location>
        <begin position="6"/>
        <end position="24"/>
    </location>
</feature>
<gene>
    <name evidence="3" type="ORF">GCM10009654_13390</name>
</gene>
<sequence length="109" mass="12399">MAEVVPYLVATGCLAVVVGFLTWLKGVIRRRGLAGAALQGALASYEEAMRITSHDSHHEIRAQVDRRAPIASPDDPRWTGRERPGYGARPQRSVRRRRTRLWRRLRREG</sequence>
<keyword evidence="2" id="KW-0472">Membrane</keyword>
<keyword evidence="2" id="KW-0812">Transmembrane</keyword>
<feature type="compositionally biased region" description="Basic and acidic residues" evidence="1">
    <location>
        <begin position="63"/>
        <end position="84"/>
    </location>
</feature>
<protein>
    <recommendedName>
        <fullName evidence="5">Secreted protein</fullName>
    </recommendedName>
</protein>
<evidence type="ECO:0008006" key="5">
    <source>
        <dbReference type="Google" id="ProtNLM"/>
    </source>
</evidence>
<feature type="region of interest" description="Disordered" evidence="1">
    <location>
        <begin position="63"/>
        <end position="95"/>
    </location>
</feature>
<comment type="caution">
    <text evidence="3">The sequence shown here is derived from an EMBL/GenBank/DDBJ whole genome shotgun (WGS) entry which is preliminary data.</text>
</comment>
<dbReference type="RefSeq" id="WP_344271570.1">
    <property type="nucleotide sequence ID" value="NZ_BAAAKV010000009.1"/>
</dbReference>
<evidence type="ECO:0000256" key="1">
    <source>
        <dbReference type="SAM" id="MobiDB-lite"/>
    </source>
</evidence>